<keyword evidence="3" id="KW-1185">Reference proteome</keyword>
<feature type="region of interest" description="Disordered" evidence="1">
    <location>
        <begin position="62"/>
        <end position="97"/>
    </location>
</feature>
<protein>
    <submittedName>
        <fullName evidence="2">Uncharacterized protein</fullName>
    </submittedName>
</protein>
<feature type="region of interest" description="Disordered" evidence="1">
    <location>
        <begin position="1"/>
        <end position="50"/>
    </location>
</feature>
<reference evidence="2" key="1">
    <citation type="submission" date="2020-08" db="EMBL/GenBank/DDBJ databases">
        <title>Genome sequencing and assembly of the red palm weevil Rhynchophorus ferrugineus.</title>
        <authorList>
            <person name="Dias G.B."/>
            <person name="Bergman C.M."/>
            <person name="Manee M."/>
        </authorList>
    </citation>
    <scope>NUCLEOTIDE SEQUENCE</scope>
    <source>
        <strain evidence="2">AA-2017</strain>
        <tissue evidence="2">Whole larva</tissue>
    </source>
</reference>
<comment type="caution">
    <text evidence="2">The sequence shown here is derived from an EMBL/GenBank/DDBJ whole genome shotgun (WGS) entry which is preliminary data.</text>
</comment>
<evidence type="ECO:0000256" key="1">
    <source>
        <dbReference type="SAM" id="MobiDB-lite"/>
    </source>
</evidence>
<dbReference type="EMBL" id="JAACXV010000251">
    <property type="protein sequence ID" value="KAF7281222.1"/>
    <property type="molecule type" value="Genomic_DNA"/>
</dbReference>
<accession>A0A834IHH4</accession>
<dbReference type="AlphaFoldDB" id="A0A834IHH4"/>
<evidence type="ECO:0000313" key="2">
    <source>
        <dbReference type="EMBL" id="KAF7281222.1"/>
    </source>
</evidence>
<evidence type="ECO:0000313" key="3">
    <source>
        <dbReference type="Proteomes" id="UP000625711"/>
    </source>
</evidence>
<gene>
    <name evidence="2" type="ORF">GWI33_005012</name>
</gene>
<dbReference type="Proteomes" id="UP000625711">
    <property type="component" value="Unassembled WGS sequence"/>
</dbReference>
<proteinExistence type="predicted"/>
<name>A0A834IHH4_RHYFE</name>
<organism evidence="2 3">
    <name type="scientific">Rhynchophorus ferrugineus</name>
    <name type="common">Red palm weevil</name>
    <name type="synonym">Curculio ferrugineus</name>
    <dbReference type="NCBI Taxonomy" id="354439"/>
    <lineage>
        <taxon>Eukaryota</taxon>
        <taxon>Metazoa</taxon>
        <taxon>Ecdysozoa</taxon>
        <taxon>Arthropoda</taxon>
        <taxon>Hexapoda</taxon>
        <taxon>Insecta</taxon>
        <taxon>Pterygota</taxon>
        <taxon>Neoptera</taxon>
        <taxon>Endopterygota</taxon>
        <taxon>Coleoptera</taxon>
        <taxon>Polyphaga</taxon>
        <taxon>Cucujiformia</taxon>
        <taxon>Curculionidae</taxon>
        <taxon>Dryophthorinae</taxon>
        <taxon>Rhynchophorus</taxon>
    </lineage>
</organism>
<sequence>MANGISELENGTKIDPVPPVASPKFGIKNDEPDGMRPPSSRPPECTPSRIWASAESAVKTVVFPKIGRFSPKKRRPGRPPPQPSTSSRPRKTSQNDAARLDAVSAELQSPISTRFIANLVDERL</sequence>